<accession>A0A1V8RN32</accession>
<comment type="subcellular location">
    <subcellularLocation>
        <location evidence="1 7">Cell membrane</location>
        <topology evidence="1 7">Multi-pass membrane protein</topology>
    </subcellularLocation>
</comment>
<dbReference type="AlphaFoldDB" id="A0A1V8RN32"/>
<dbReference type="RefSeq" id="WP_080920612.1">
    <property type="nucleotide sequence ID" value="NZ_MDET01000026.1"/>
</dbReference>
<evidence type="ECO:0000256" key="5">
    <source>
        <dbReference type="ARBA" id="ARBA00022989"/>
    </source>
</evidence>
<feature type="transmembrane region" description="Helical" evidence="7">
    <location>
        <begin position="183"/>
        <end position="208"/>
    </location>
</feature>
<dbReference type="EMBL" id="MDET01000026">
    <property type="protein sequence ID" value="OQM74600.1"/>
    <property type="molecule type" value="Genomic_DNA"/>
</dbReference>
<keyword evidence="6 7" id="KW-0472">Membrane</keyword>
<keyword evidence="3" id="KW-1003">Cell membrane</keyword>
<dbReference type="InterPro" id="IPR050901">
    <property type="entry name" value="BP-dep_ABC_trans_perm"/>
</dbReference>
<evidence type="ECO:0000313" key="9">
    <source>
        <dbReference type="EMBL" id="OQM74600.1"/>
    </source>
</evidence>
<feature type="transmembrane region" description="Helical" evidence="7">
    <location>
        <begin position="243"/>
        <end position="266"/>
    </location>
</feature>
<proteinExistence type="inferred from homology"/>
<sequence>MTLRLGSRILANTVVWGYALVILGPTLWVLSNAFKFKIDIITGATISPFTWINFHELLFSRQSDFLTNLLNSAVIGIASTAIVIVVATMAAFTLTCLNVRPWVRWALLGWALLFHMLPTLTFVGSWYLMFSSVGLHGTYFAVIMTHAVHNLPMALFLMMSFVGALPRELIQAARMDGCSYGQVFWRIAFPLVRGGMIAATALTFIFSWSDFAISLTLTSRDTMTVPVAIATFAQEYDIRYGEMAAGTLLSIVPALLLILLGQNFIVRGLLAGAVK</sequence>
<evidence type="ECO:0000256" key="3">
    <source>
        <dbReference type="ARBA" id="ARBA00022475"/>
    </source>
</evidence>
<dbReference type="GO" id="GO:0005886">
    <property type="term" value="C:plasma membrane"/>
    <property type="evidence" value="ECO:0007669"/>
    <property type="project" value="UniProtKB-SubCell"/>
</dbReference>
<feature type="domain" description="ABC transmembrane type-1" evidence="8">
    <location>
        <begin position="69"/>
        <end position="261"/>
    </location>
</feature>
<evidence type="ECO:0000313" key="10">
    <source>
        <dbReference type="Proteomes" id="UP000191905"/>
    </source>
</evidence>
<feature type="transmembrane region" description="Helical" evidence="7">
    <location>
        <begin position="9"/>
        <end position="30"/>
    </location>
</feature>
<dbReference type="PANTHER" id="PTHR32243:SF18">
    <property type="entry name" value="INNER MEMBRANE ABC TRANSPORTER PERMEASE PROTEIN YCJP"/>
    <property type="match status" value="1"/>
</dbReference>
<name>A0A1V8RN32_9HYPH</name>
<feature type="transmembrane region" description="Helical" evidence="7">
    <location>
        <begin position="139"/>
        <end position="162"/>
    </location>
</feature>
<keyword evidence="2 7" id="KW-0813">Transport</keyword>
<evidence type="ECO:0000259" key="8">
    <source>
        <dbReference type="PROSITE" id="PS50928"/>
    </source>
</evidence>
<dbReference type="Proteomes" id="UP000191905">
    <property type="component" value="Unassembled WGS sequence"/>
</dbReference>
<evidence type="ECO:0000256" key="6">
    <source>
        <dbReference type="ARBA" id="ARBA00023136"/>
    </source>
</evidence>
<organism evidence="9 10">
    <name type="scientific">Manganibacter manganicus</name>
    <dbReference type="NCBI Taxonomy" id="1873176"/>
    <lineage>
        <taxon>Bacteria</taxon>
        <taxon>Pseudomonadati</taxon>
        <taxon>Pseudomonadota</taxon>
        <taxon>Alphaproteobacteria</taxon>
        <taxon>Hyphomicrobiales</taxon>
        <taxon>Phyllobacteriaceae</taxon>
        <taxon>Manganibacter</taxon>
    </lineage>
</organism>
<dbReference type="Pfam" id="PF00528">
    <property type="entry name" value="BPD_transp_1"/>
    <property type="match status" value="1"/>
</dbReference>
<evidence type="ECO:0000256" key="2">
    <source>
        <dbReference type="ARBA" id="ARBA00022448"/>
    </source>
</evidence>
<dbReference type="Gene3D" id="1.10.3720.10">
    <property type="entry name" value="MetI-like"/>
    <property type="match status" value="1"/>
</dbReference>
<dbReference type="CDD" id="cd06261">
    <property type="entry name" value="TM_PBP2"/>
    <property type="match status" value="1"/>
</dbReference>
<dbReference type="InterPro" id="IPR035906">
    <property type="entry name" value="MetI-like_sf"/>
</dbReference>
<evidence type="ECO:0000256" key="4">
    <source>
        <dbReference type="ARBA" id="ARBA00022692"/>
    </source>
</evidence>
<gene>
    <name evidence="9" type="ORF">BFN67_21175</name>
</gene>
<keyword evidence="5 7" id="KW-1133">Transmembrane helix</keyword>
<comment type="caution">
    <text evidence="9">The sequence shown here is derived from an EMBL/GenBank/DDBJ whole genome shotgun (WGS) entry which is preliminary data.</text>
</comment>
<feature type="transmembrane region" description="Helical" evidence="7">
    <location>
        <begin position="69"/>
        <end position="93"/>
    </location>
</feature>
<dbReference type="PANTHER" id="PTHR32243">
    <property type="entry name" value="MALTOSE TRANSPORT SYSTEM PERMEASE-RELATED"/>
    <property type="match status" value="1"/>
</dbReference>
<evidence type="ECO:0000256" key="7">
    <source>
        <dbReference type="RuleBase" id="RU363032"/>
    </source>
</evidence>
<reference evidence="9 10" key="1">
    <citation type="journal article" date="2016" name="Int. J. Syst. Evol. Microbiol.">
        <title>Pseudaminobacter manganicus sp. nov., isolated from sludge of a manganese mine.</title>
        <authorList>
            <person name="Li J."/>
            <person name="Huang J."/>
            <person name="Liao S."/>
            <person name="Wang G."/>
        </authorList>
    </citation>
    <scope>NUCLEOTIDE SEQUENCE [LARGE SCALE GENOMIC DNA]</scope>
    <source>
        <strain evidence="9 10">JH-7</strain>
    </source>
</reference>
<dbReference type="STRING" id="1873176.BFN67_21175"/>
<dbReference type="PROSITE" id="PS50928">
    <property type="entry name" value="ABC_TM1"/>
    <property type="match status" value="1"/>
</dbReference>
<comment type="similarity">
    <text evidence="7">Belongs to the binding-protein-dependent transport system permease family.</text>
</comment>
<dbReference type="OrthoDB" id="9815445at2"/>
<evidence type="ECO:0000256" key="1">
    <source>
        <dbReference type="ARBA" id="ARBA00004651"/>
    </source>
</evidence>
<dbReference type="InterPro" id="IPR000515">
    <property type="entry name" value="MetI-like"/>
</dbReference>
<dbReference type="SUPFAM" id="SSF161098">
    <property type="entry name" value="MetI-like"/>
    <property type="match status" value="1"/>
</dbReference>
<keyword evidence="4 7" id="KW-0812">Transmembrane</keyword>
<protein>
    <submittedName>
        <fullName evidence="9">ABC transporter permease</fullName>
    </submittedName>
</protein>
<dbReference type="GO" id="GO:0055085">
    <property type="term" value="P:transmembrane transport"/>
    <property type="evidence" value="ECO:0007669"/>
    <property type="project" value="InterPro"/>
</dbReference>
<keyword evidence="10" id="KW-1185">Reference proteome</keyword>
<feature type="transmembrane region" description="Helical" evidence="7">
    <location>
        <begin position="105"/>
        <end position="127"/>
    </location>
</feature>